<dbReference type="PANTHER" id="PTHR11017">
    <property type="entry name" value="LEUCINE-RICH REPEAT-CONTAINING PROTEIN"/>
    <property type="match status" value="1"/>
</dbReference>
<dbReference type="SUPFAM" id="SSF52200">
    <property type="entry name" value="Toll/Interleukin receptor TIR domain"/>
    <property type="match status" value="1"/>
</dbReference>
<dbReference type="EMBL" id="JBANAX010000758">
    <property type="protein sequence ID" value="KAL1194223.1"/>
    <property type="molecule type" value="Genomic_DNA"/>
</dbReference>
<dbReference type="Pfam" id="PF01582">
    <property type="entry name" value="TIR"/>
    <property type="match status" value="1"/>
</dbReference>
<dbReference type="Gene3D" id="3.40.50.10140">
    <property type="entry name" value="Toll/interleukin-1 receptor homology (TIR) domain"/>
    <property type="match status" value="1"/>
</dbReference>
<evidence type="ECO:0000313" key="8">
    <source>
        <dbReference type="Proteomes" id="UP001558713"/>
    </source>
</evidence>
<keyword evidence="1" id="KW-0677">Repeat</keyword>
<dbReference type="Gene3D" id="3.40.50.300">
    <property type="entry name" value="P-loop containing nucleotide triphosphate hydrolases"/>
    <property type="match status" value="1"/>
</dbReference>
<dbReference type="GO" id="GO:0016787">
    <property type="term" value="F:hydrolase activity"/>
    <property type="evidence" value="ECO:0007669"/>
    <property type="project" value="UniProtKB-KW"/>
</dbReference>
<feature type="transmembrane region" description="Helical" evidence="5">
    <location>
        <begin position="474"/>
        <end position="496"/>
    </location>
</feature>
<dbReference type="Gene3D" id="1.10.8.430">
    <property type="entry name" value="Helical domain of apoptotic protease-activating factors"/>
    <property type="match status" value="1"/>
</dbReference>
<accession>A0ABD0ZHS5</accession>
<keyword evidence="5" id="KW-0812">Transmembrane</keyword>
<evidence type="ECO:0000256" key="5">
    <source>
        <dbReference type="SAM" id="Phobius"/>
    </source>
</evidence>
<reference evidence="7 8" key="1">
    <citation type="submission" date="2024-04" db="EMBL/GenBank/DDBJ databases">
        <title>Genome assembly C_amara_ONT_v2.</title>
        <authorList>
            <person name="Yant L."/>
            <person name="Moore C."/>
            <person name="Slenker M."/>
        </authorList>
    </citation>
    <scope>NUCLEOTIDE SEQUENCE [LARGE SCALE GENOMIC DNA]</scope>
    <source>
        <tissue evidence="7">Leaf</tissue>
    </source>
</reference>
<dbReference type="SUPFAM" id="SSF52540">
    <property type="entry name" value="P-loop containing nucleoside triphosphate hydrolases"/>
    <property type="match status" value="1"/>
</dbReference>
<dbReference type="Pfam" id="PF00931">
    <property type="entry name" value="NB-ARC"/>
    <property type="match status" value="1"/>
</dbReference>
<organism evidence="7 8">
    <name type="scientific">Cardamine amara subsp. amara</name>
    <dbReference type="NCBI Taxonomy" id="228776"/>
    <lineage>
        <taxon>Eukaryota</taxon>
        <taxon>Viridiplantae</taxon>
        <taxon>Streptophyta</taxon>
        <taxon>Embryophyta</taxon>
        <taxon>Tracheophyta</taxon>
        <taxon>Spermatophyta</taxon>
        <taxon>Magnoliopsida</taxon>
        <taxon>eudicotyledons</taxon>
        <taxon>Gunneridae</taxon>
        <taxon>Pentapetalae</taxon>
        <taxon>rosids</taxon>
        <taxon>malvids</taxon>
        <taxon>Brassicales</taxon>
        <taxon>Brassicaceae</taxon>
        <taxon>Cardamineae</taxon>
        <taxon>Cardamine</taxon>
    </lineage>
</organism>
<name>A0ABD0ZHS5_CARAN</name>
<sequence length="589" mass="67245">MFFSSSSSSRNWRYHIFPSFRGPDVRKTFLSHLRKQFSYNGITMFDDKEIERSQTIAPALIQAIRESRISIVVLSKNYATSNLCLNELVEILKCREELGQIVMPIFYGVFASDVRKKTGDFGDGFKVTCLGKTEEERQIWIRALYDVGNIVGEELLTWDNEADLIEKIARDVSNKLNTTISRGFEDMVGLEAHLEKMQSLLHLDNVDETMIVGICGPAGIGKSTIARVLHSQISSSFQLTCFMENISGRSNSGLDEYGLKMQLQEQLLSKILNQNDMKIYHLGAIEERLCNLKVLIILDDVGDLKQLEALARETNWFGLGSRIIVTTEDQELLRKHGIGNTYHVDFPSSEEALKIFCIHAFKQSYPHNGFKELAESIVDLCDNLPLSLRMVGSFLRGKKEEEWVKVMRKLETIIDYGDIEQVLRAAFEPSSSKKRIRKSKSRCFTEMAILMVINLLSEIASVVADQLSSIHKPYFARISLGMSILSVVFSILDLTYKIRDHKARFRCKWPIPWFYHPSRGYNRIFGSFTDTVLLFCVVGGLIVSTINYSFIERRRDCPIKVSIWPLFFAIGMVGSKFMEKPTILKYNSL</sequence>
<dbReference type="InterPro" id="IPR044974">
    <property type="entry name" value="Disease_R_plants"/>
</dbReference>
<evidence type="ECO:0000259" key="6">
    <source>
        <dbReference type="PROSITE" id="PS50104"/>
    </source>
</evidence>
<evidence type="ECO:0000256" key="1">
    <source>
        <dbReference type="ARBA" id="ARBA00022737"/>
    </source>
</evidence>
<keyword evidence="8" id="KW-1185">Reference proteome</keyword>
<evidence type="ECO:0000313" key="7">
    <source>
        <dbReference type="EMBL" id="KAL1194223.1"/>
    </source>
</evidence>
<keyword evidence="5" id="KW-0472">Membrane</keyword>
<evidence type="ECO:0000256" key="4">
    <source>
        <dbReference type="ARBA" id="ARBA00023027"/>
    </source>
</evidence>
<feature type="transmembrane region" description="Helical" evidence="5">
    <location>
        <begin position="532"/>
        <end position="550"/>
    </location>
</feature>
<dbReference type="InterPro" id="IPR042197">
    <property type="entry name" value="Apaf_helical"/>
</dbReference>
<keyword evidence="3" id="KW-0611">Plant defense</keyword>
<dbReference type="InterPro" id="IPR035897">
    <property type="entry name" value="Toll_tir_struct_dom_sf"/>
</dbReference>
<gene>
    <name evidence="7" type="ORF">V5N11_035187</name>
</gene>
<comment type="caution">
    <text evidence="7">The sequence shown here is derived from an EMBL/GenBank/DDBJ whole genome shotgun (WGS) entry which is preliminary data.</text>
</comment>
<dbReference type="FunFam" id="3.40.50.300:FF:001002">
    <property type="entry name" value="Disease resistance protein (TIR-NBS-LRR class)"/>
    <property type="match status" value="1"/>
</dbReference>
<dbReference type="PRINTS" id="PR00364">
    <property type="entry name" value="DISEASERSIST"/>
</dbReference>
<dbReference type="InterPro" id="IPR027417">
    <property type="entry name" value="P-loop_NTPase"/>
</dbReference>
<feature type="domain" description="TIR" evidence="6">
    <location>
        <begin position="12"/>
        <end position="176"/>
    </location>
</feature>
<protein>
    <submittedName>
        <fullName evidence="7">Disease resistance protein RML1A</fullName>
    </submittedName>
</protein>
<dbReference type="SMART" id="SM00255">
    <property type="entry name" value="TIR"/>
    <property type="match status" value="1"/>
</dbReference>
<dbReference type="FunFam" id="3.40.50.10140:FF:000007">
    <property type="entry name" value="Disease resistance protein (TIR-NBS-LRR class)"/>
    <property type="match status" value="1"/>
</dbReference>
<feature type="transmembrane region" description="Helical" evidence="5">
    <location>
        <begin position="562"/>
        <end position="578"/>
    </location>
</feature>
<dbReference type="PROSITE" id="PS50104">
    <property type="entry name" value="TIR"/>
    <property type="match status" value="1"/>
</dbReference>
<dbReference type="GO" id="GO:0006952">
    <property type="term" value="P:defense response"/>
    <property type="evidence" value="ECO:0007669"/>
    <property type="project" value="UniProtKB-KW"/>
</dbReference>
<dbReference type="PANTHER" id="PTHR11017:SF225">
    <property type="entry name" value="ADP-RIBOSYL CYCLASE_CYCLIC ADP-RIBOSE HYDROLASE-RELATED"/>
    <property type="match status" value="1"/>
</dbReference>
<keyword evidence="5" id="KW-1133">Transmembrane helix</keyword>
<dbReference type="AlphaFoldDB" id="A0ABD0ZHS5"/>
<keyword evidence="2" id="KW-0378">Hydrolase</keyword>
<dbReference type="InterPro" id="IPR002182">
    <property type="entry name" value="NB-ARC"/>
</dbReference>
<evidence type="ECO:0000256" key="3">
    <source>
        <dbReference type="ARBA" id="ARBA00022821"/>
    </source>
</evidence>
<evidence type="ECO:0000256" key="2">
    <source>
        <dbReference type="ARBA" id="ARBA00022801"/>
    </source>
</evidence>
<dbReference type="InterPro" id="IPR000157">
    <property type="entry name" value="TIR_dom"/>
</dbReference>
<keyword evidence="4" id="KW-0520">NAD</keyword>
<dbReference type="Proteomes" id="UP001558713">
    <property type="component" value="Unassembled WGS sequence"/>
</dbReference>
<proteinExistence type="predicted"/>